<dbReference type="Gene3D" id="1.20.200.10">
    <property type="entry name" value="Fumarase/aspartase (Central domain)"/>
    <property type="match status" value="1"/>
</dbReference>
<dbReference type="InterPro" id="IPR008948">
    <property type="entry name" value="L-Aspartase-like"/>
</dbReference>
<dbReference type="CDD" id="cd01359">
    <property type="entry name" value="Argininosuccinate_lyase"/>
    <property type="match status" value="1"/>
</dbReference>
<protein>
    <submittedName>
        <fullName evidence="3">Argininosuccinate lyase isoform X1</fullName>
    </submittedName>
</protein>
<dbReference type="InterPro" id="IPR009049">
    <property type="entry name" value="Argininosuccinate_lyase"/>
</dbReference>
<evidence type="ECO:0000313" key="2">
    <source>
        <dbReference type="Proteomes" id="UP000092443"/>
    </source>
</evidence>
<evidence type="ECO:0000259" key="1">
    <source>
        <dbReference type="Pfam" id="PF00206"/>
    </source>
</evidence>
<name>A0A9C6DX00_9MUSC</name>
<organism evidence="2 3">
    <name type="scientific">Glossina fuscipes</name>
    <dbReference type="NCBI Taxonomy" id="7396"/>
    <lineage>
        <taxon>Eukaryota</taxon>
        <taxon>Metazoa</taxon>
        <taxon>Ecdysozoa</taxon>
        <taxon>Arthropoda</taxon>
        <taxon>Hexapoda</taxon>
        <taxon>Insecta</taxon>
        <taxon>Pterygota</taxon>
        <taxon>Neoptera</taxon>
        <taxon>Endopterygota</taxon>
        <taxon>Diptera</taxon>
        <taxon>Brachycera</taxon>
        <taxon>Muscomorpha</taxon>
        <taxon>Hippoboscoidea</taxon>
        <taxon>Glossinidae</taxon>
        <taxon>Glossina</taxon>
    </lineage>
</organism>
<dbReference type="SUPFAM" id="SSF48557">
    <property type="entry name" value="L-aspartase-like"/>
    <property type="match status" value="1"/>
</dbReference>
<reference evidence="3" key="1">
    <citation type="submission" date="2025-08" db="UniProtKB">
        <authorList>
            <consortium name="RefSeq"/>
        </authorList>
    </citation>
    <scope>IDENTIFICATION</scope>
    <source>
        <tissue evidence="3">Whole body pupa</tissue>
    </source>
</reference>
<gene>
    <name evidence="3" type="primary">LOC119641039</name>
</gene>
<dbReference type="PANTHER" id="PTHR43814">
    <property type="entry name" value="ARGININOSUCCINATE LYASE"/>
    <property type="match status" value="1"/>
</dbReference>
<dbReference type="GO" id="GO:0042450">
    <property type="term" value="P:L-arginine biosynthetic process via ornithine"/>
    <property type="evidence" value="ECO:0007669"/>
    <property type="project" value="InterPro"/>
</dbReference>
<dbReference type="AlphaFoldDB" id="A0A9C6DX00"/>
<dbReference type="NCBIfam" id="TIGR00838">
    <property type="entry name" value="argH"/>
    <property type="match status" value="1"/>
</dbReference>
<dbReference type="GeneID" id="119641039"/>
<keyword evidence="3" id="KW-0456">Lyase</keyword>
<dbReference type="Proteomes" id="UP000092443">
    <property type="component" value="Unplaced"/>
</dbReference>
<dbReference type="GO" id="GO:0004056">
    <property type="term" value="F:argininosuccinate lyase activity"/>
    <property type="evidence" value="ECO:0007669"/>
    <property type="project" value="InterPro"/>
</dbReference>
<dbReference type="Pfam" id="PF00206">
    <property type="entry name" value="Lyase_1"/>
    <property type="match status" value="1"/>
</dbReference>
<dbReference type="RefSeq" id="XP_037895385.1">
    <property type="nucleotide sequence ID" value="XM_038039457.1"/>
</dbReference>
<sequence>MAQLLREKFFVSQNLRCSCISPHDSRLFADDLDVSKAYTEALRKAGCLTNEQCSSILAGLELVRYDWIEGLLKFSPTDKDVHTINKRRLTEIIGEVGQYLNSGCSRNEQVLTDMKLWLRKAINELLVRVQRCIEAILEKAEHHLGVLMPASIDLQRVQAVQFSHWLLSYAWILREDYLRLKEQEKLLLVSPLGSGTVAGNPFHIDRVWLAKRLGFTSVTTNSLHAVADSDFMVNFIYCSSMLSLHLSGLAEEFIIYTTKEFDFLTLSEPSAKSNRLESDSSSMELVRGASVQICACLTGIMMTTKNLRTSCHKDWQYDKRYCFETFDALQGALKITASALMGLKINPPQMEAKLCPEMLAADWVYYLAKKGIPPSQGQQYIENVIAFAKRESSDITGIPLEELQNICPYIDRDIANVADFRDIVEQYDVTGGTASTSVQKQINLLKEFVTNLKKD</sequence>
<keyword evidence="2" id="KW-1185">Reference proteome</keyword>
<dbReference type="PRINTS" id="PR00145">
    <property type="entry name" value="ARGSUCLYASE"/>
</dbReference>
<feature type="domain" description="Fumarate lyase N-terminal" evidence="1">
    <location>
        <begin position="23"/>
        <end position="272"/>
    </location>
</feature>
<dbReference type="Gene3D" id="1.10.275.10">
    <property type="entry name" value="Fumarase/aspartase (N-terminal domain)"/>
    <property type="match status" value="1"/>
</dbReference>
<dbReference type="InterPro" id="IPR024083">
    <property type="entry name" value="Fumarase/histidase_N"/>
</dbReference>
<evidence type="ECO:0000313" key="3">
    <source>
        <dbReference type="RefSeq" id="XP_037895385.1"/>
    </source>
</evidence>
<dbReference type="PANTHER" id="PTHR43814:SF1">
    <property type="entry name" value="ARGININOSUCCINATE LYASE"/>
    <property type="match status" value="1"/>
</dbReference>
<accession>A0A9C6DX00</accession>
<dbReference type="Gene3D" id="1.10.40.30">
    <property type="entry name" value="Fumarase/aspartase (C-terminal domain)"/>
    <property type="match status" value="1"/>
</dbReference>
<dbReference type="GO" id="GO:0005829">
    <property type="term" value="C:cytosol"/>
    <property type="evidence" value="ECO:0007669"/>
    <property type="project" value="TreeGrafter"/>
</dbReference>
<proteinExistence type="predicted"/>
<dbReference type="InterPro" id="IPR022761">
    <property type="entry name" value="Fumarate_lyase_N"/>
</dbReference>
<dbReference type="KEGG" id="gfs:119641039"/>